<dbReference type="EMBL" id="MPUH01000485">
    <property type="protein sequence ID" value="OMJ79136.1"/>
    <property type="molecule type" value="Genomic_DNA"/>
</dbReference>
<proteinExistence type="predicted"/>
<evidence type="ECO:0000313" key="3">
    <source>
        <dbReference type="EMBL" id="OMJ79136.1"/>
    </source>
</evidence>
<feature type="compositionally biased region" description="Low complexity" evidence="1">
    <location>
        <begin position="344"/>
        <end position="356"/>
    </location>
</feature>
<accession>A0A1R2BQZ5</accession>
<gene>
    <name evidence="3" type="ORF">SteCoe_20883</name>
</gene>
<dbReference type="AlphaFoldDB" id="A0A1R2BQZ5"/>
<feature type="domain" description="SCP" evidence="2">
    <location>
        <begin position="68"/>
        <end position="178"/>
    </location>
</feature>
<sequence>MSSFKAFIEDIFNEIADLRSYPKEYAEKLKIEFDHYKGNNVRHRPGTVPLQTREGRFAVEEVYNELLEKEQLCPLELSIGLCNAAIEHCSDTGRLGIVGHIGSRETSLQKRIEDYGKWSGNVIEALDYGSVSGAEVVLSLLIDDGLTTRPHRKALLNPMFTKIGVGAAPHTEFKTCACVIFAAGYTDNDDLTLMEPSDDTVPKNPEINNWLEGAVKLTCEIREETQNGEKVRRIRKHWEMADKSIVTQDEIEKIVDEKKEKAHDKNDEKEYKHQEHKEYHEQDDHKHQEHQEHQVHIPEHHEHHEHFETLTTETKIEEHEVPKEHEIPKEFHENPIVKSKRSSKGSSSGSSSSSND</sequence>
<evidence type="ECO:0000256" key="1">
    <source>
        <dbReference type="SAM" id="MobiDB-lite"/>
    </source>
</evidence>
<dbReference type="InterPro" id="IPR014044">
    <property type="entry name" value="CAP_dom"/>
</dbReference>
<evidence type="ECO:0000313" key="4">
    <source>
        <dbReference type="Proteomes" id="UP000187209"/>
    </source>
</evidence>
<reference evidence="3 4" key="1">
    <citation type="submission" date="2016-11" db="EMBL/GenBank/DDBJ databases">
        <title>The macronuclear genome of Stentor coeruleus: a giant cell with tiny introns.</title>
        <authorList>
            <person name="Slabodnick M."/>
            <person name="Ruby J.G."/>
            <person name="Reiff S.B."/>
            <person name="Swart E.C."/>
            <person name="Gosai S."/>
            <person name="Prabakaran S."/>
            <person name="Witkowska E."/>
            <person name="Larue G.E."/>
            <person name="Fisher S."/>
            <person name="Freeman R.M."/>
            <person name="Gunawardena J."/>
            <person name="Chu W."/>
            <person name="Stover N.A."/>
            <person name="Gregory B.D."/>
            <person name="Nowacki M."/>
            <person name="Derisi J."/>
            <person name="Roy S.W."/>
            <person name="Marshall W.F."/>
            <person name="Sood P."/>
        </authorList>
    </citation>
    <scope>NUCLEOTIDE SEQUENCE [LARGE SCALE GENOMIC DNA]</scope>
    <source>
        <strain evidence="3">WM001</strain>
    </source>
</reference>
<comment type="caution">
    <text evidence="3">The sequence shown here is derived from an EMBL/GenBank/DDBJ whole genome shotgun (WGS) entry which is preliminary data.</text>
</comment>
<name>A0A1R2BQZ5_9CILI</name>
<evidence type="ECO:0000259" key="2">
    <source>
        <dbReference type="Pfam" id="PF00188"/>
    </source>
</evidence>
<dbReference type="PANTHER" id="PTHR31157:SF1">
    <property type="entry name" value="SCP DOMAIN-CONTAINING PROTEIN"/>
    <property type="match status" value="1"/>
</dbReference>
<dbReference type="InterPro" id="IPR035940">
    <property type="entry name" value="CAP_sf"/>
</dbReference>
<feature type="region of interest" description="Disordered" evidence="1">
    <location>
        <begin position="256"/>
        <end position="356"/>
    </location>
</feature>
<dbReference type="PANTHER" id="PTHR31157">
    <property type="entry name" value="SCP DOMAIN-CONTAINING PROTEIN"/>
    <property type="match status" value="1"/>
</dbReference>
<dbReference type="Gene3D" id="3.40.33.10">
    <property type="entry name" value="CAP"/>
    <property type="match status" value="1"/>
</dbReference>
<dbReference type="Pfam" id="PF00188">
    <property type="entry name" value="CAP"/>
    <property type="match status" value="1"/>
</dbReference>
<dbReference type="CDD" id="cd05379">
    <property type="entry name" value="CAP_bacterial"/>
    <property type="match status" value="1"/>
</dbReference>
<keyword evidence="4" id="KW-1185">Reference proteome</keyword>
<protein>
    <recommendedName>
        <fullName evidence="2">SCP domain-containing protein</fullName>
    </recommendedName>
</protein>
<organism evidence="3 4">
    <name type="scientific">Stentor coeruleus</name>
    <dbReference type="NCBI Taxonomy" id="5963"/>
    <lineage>
        <taxon>Eukaryota</taxon>
        <taxon>Sar</taxon>
        <taxon>Alveolata</taxon>
        <taxon>Ciliophora</taxon>
        <taxon>Postciliodesmatophora</taxon>
        <taxon>Heterotrichea</taxon>
        <taxon>Heterotrichida</taxon>
        <taxon>Stentoridae</taxon>
        <taxon>Stentor</taxon>
    </lineage>
</organism>
<dbReference type="Proteomes" id="UP000187209">
    <property type="component" value="Unassembled WGS sequence"/>
</dbReference>
<dbReference type="OrthoDB" id="308255at2759"/>
<feature type="compositionally biased region" description="Basic and acidic residues" evidence="1">
    <location>
        <begin position="256"/>
        <end position="335"/>
    </location>
</feature>